<sequence>MGWLIACQQACFFHRLSFLAFPPSVIFPSIVRTPAIRHPFSLRSSAPLCTTFVLTSRHARGPPKNAFVKIVYLPTVFCTSSLFIRQYVAISRK</sequence>
<reference evidence="1 2" key="1">
    <citation type="submission" date="2023-03" db="EMBL/GenBank/DDBJ databases">
        <title>High recombination rates correlate with genetic variation in Cardiocondyla obscurior ants.</title>
        <authorList>
            <person name="Errbii M."/>
        </authorList>
    </citation>
    <scope>NUCLEOTIDE SEQUENCE [LARGE SCALE GENOMIC DNA]</scope>
    <source>
        <strain evidence="1">Alpha-2009</strain>
        <tissue evidence="1">Whole body</tissue>
    </source>
</reference>
<evidence type="ECO:0008006" key="3">
    <source>
        <dbReference type="Google" id="ProtNLM"/>
    </source>
</evidence>
<dbReference type="EMBL" id="JADYXP020000020">
    <property type="protein sequence ID" value="KAL0104516.1"/>
    <property type="molecule type" value="Genomic_DNA"/>
</dbReference>
<dbReference type="AlphaFoldDB" id="A0AAW2EQ56"/>
<name>A0AAW2EQ56_9HYME</name>
<comment type="caution">
    <text evidence="1">The sequence shown here is derived from an EMBL/GenBank/DDBJ whole genome shotgun (WGS) entry which is preliminary data.</text>
</comment>
<gene>
    <name evidence="1" type="ORF">PUN28_017313</name>
</gene>
<protein>
    <recommendedName>
        <fullName evidence="3">Secreted protein</fullName>
    </recommendedName>
</protein>
<evidence type="ECO:0000313" key="2">
    <source>
        <dbReference type="Proteomes" id="UP001430953"/>
    </source>
</evidence>
<keyword evidence="2" id="KW-1185">Reference proteome</keyword>
<evidence type="ECO:0000313" key="1">
    <source>
        <dbReference type="EMBL" id="KAL0104516.1"/>
    </source>
</evidence>
<accession>A0AAW2EQ56</accession>
<proteinExistence type="predicted"/>
<dbReference type="Proteomes" id="UP001430953">
    <property type="component" value="Unassembled WGS sequence"/>
</dbReference>
<organism evidence="1 2">
    <name type="scientific">Cardiocondyla obscurior</name>
    <dbReference type="NCBI Taxonomy" id="286306"/>
    <lineage>
        <taxon>Eukaryota</taxon>
        <taxon>Metazoa</taxon>
        <taxon>Ecdysozoa</taxon>
        <taxon>Arthropoda</taxon>
        <taxon>Hexapoda</taxon>
        <taxon>Insecta</taxon>
        <taxon>Pterygota</taxon>
        <taxon>Neoptera</taxon>
        <taxon>Endopterygota</taxon>
        <taxon>Hymenoptera</taxon>
        <taxon>Apocrita</taxon>
        <taxon>Aculeata</taxon>
        <taxon>Formicoidea</taxon>
        <taxon>Formicidae</taxon>
        <taxon>Myrmicinae</taxon>
        <taxon>Cardiocondyla</taxon>
    </lineage>
</organism>